<sequence>MKPLHLGSAGILRHVPPPAALSMLYAGLVILGTAALMLPFATTRPIAWSDAVFTATSAVTVTGLAVVDTGTGFTLFGQIVIAILIQLGGLGLMTSAVLVLSMLGRSVGFSHQVYLREDLNQTSLTDLVRLVAIIVRVVAVVELAGAALLAIVFVPEFGWWPGLWHAVFHSVSAFNNAGFALFPDSLSAWVANPLINLVIPALFIIGGLGFTVLSDLNRTRDWRHLRLHSKIMLAGTAALIAWSVPTFAVLEWTNPATIGDLDIGGKLLASWFQAVTTRTAGFNTVDIAGLHDSTSLMFMSLMTIGGGSTSTAGGIKVSTFVVLLLATAAFFRRRQNLNVFGRRLGLEEVMKVLALAMVSVLVMMTAMFLILLSHDGQFVDLSFEVVSAFGTVGLSRGATGELDALGRIIIMLLMFIGRVGPLTLGFFLATRIPARVRYPAGRVHLG</sequence>
<feature type="transmembrane region" description="Helical" evidence="10">
    <location>
        <begin position="231"/>
        <end position="250"/>
    </location>
</feature>
<feature type="transmembrane region" description="Helical" evidence="10">
    <location>
        <begin position="127"/>
        <end position="154"/>
    </location>
</feature>
<feature type="transmembrane region" description="Helical" evidence="10">
    <location>
        <begin position="189"/>
        <end position="210"/>
    </location>
</feature>
<keyword evidence="8" id="KW-0406">Ion transport</keyword>
<dbReference type="EMBL" id="CYPR01000128">
    <property type="protein sequence ID" value="CUH39317.1"/>
    <property type="molecule type" value="Genomic_DNA"/>
</dbReference>
<evidence type="ECO:0000256" key="5">
    <source>
        <dbReference type="ARBA" id="ARBA00022692"/>
    </source>
</evidence>
<organism evidence="11 12">
    <name type="scientific">Jannaschia seosinensis</name>
    <dbReference type="NCBI Taxonomy" id="313367"/>
    <lineage>
        <taxon>Bacteria</taxon>
        <taxon>Pseudomonadati</taxon>
        <taxon>Pseudomonadota</taxon>
        <taxon>Alphaproteobacteria</taxon>
        <taxon>Rhodobacterales</taxon>
        <taxon>Roseobacteraceae</taxon>
        <taxon>Jannaschia</taxon>
    </lineage>
</organism>
<comment type="subcellular location">
    <subcellularLocation>
        <location evidence="1">Cell membrane</location>
        <topology evidence="1">Multi-pass membrane protein</topology>
    </subcellularLocation>
</comment>
<keyword evidence="2" id="KW-0813">Transport</keyword>
<protein>
    <submittedName>
        <fullName evidence="11">Ktr system potassium uptake protein B</fullName>
    </submittedName>
</protein>
<dbReference type="AlphaFoldDB" id="A0A0M7B954"/>
<dbReference type="STRING" id="313367.JSE7799_02041"/>
<keyword evidence="5 10" id="KW-0812">Transmembrane</keyword>
<evidence type="ECO:0000256" key="9">
    <source>
        <dbReference type="ARBA" id="ARBA00023136"/>
    </source>
</evidence>
<evidence type="ECO:0000256" key="6">
    <source>
        <dbReference type="ARBA" id="ARBA00022958"/>
    </source>
</evidence>
<keyword evidence="12" id="KW-1185">Reference proteome</keyword>
<evidence type="ECO:0000256" key="4">
    <source>
        <dbReference type="ARBA" id="ARBA00022538"/>
    </source>
</evidence>
<feature type="transmembrane region" description="Helical" evidence="10">
    <location>
        <begin position="79"/>
        <end position="106"/>
    </location>
</feature>
<accession>A0A0M7B954</accession>
<dbReference type="GO" id="GO:0015379">
    <property type="term" value="F:potassium:chloride symporter activity"/>
    <property type="evidence" value="ECO:0007669"/>
    <property type="project" value="InterPro"/>
</dbReference>
<keyword evidence="4" id="KW-0633">Potassium transport</keyword>
<feature type="transmembrane region" description="Helical" evidence="10">
    <location>
        <begin position="404"/>
        <end position="429"/>
    </location>
</feature>
<evidence type="ECO:0000313" key="11">
    <source>
        <dbReference type="EMBL" id="CUH39317.1"/>
    </source>
</evidence>
<dbReference type="OrthoDB" id="9810952at2"/>
<feature type="transmembrane region" description="Helical" evidence="10">
    <location>
        <begin position="352"/>
        <end position="372"/>
    </location>
</feature>
<proteinExistence type="predicted"/>
<dbReference type="GO" id="GO:0005886">
    <property type="term" value="C:plasma membrane"/>
    <property type="evidence" value="ECO:0007669"/>
    <property type="project" value="UniProtKB-SubCell"/>
</dbReference>
<dbReference type="PANTHER" id="PTHR32024:SF1">
    <property type="entry name" value="KTR SYSTEM POTASSIUM UPTAKE PROTEIN B"/>
    <property type="match status" value="1"/>
</dbReference>
<keyword evidence="6" id="KW-0630">Potassium</keyword>
<dbReference type="Pfam" id="PF02386">
    <property type="entry name" value="TrkH"/>
    <property type="match status" value="1"/>
</dbReference>
<keyword evidence="3" id="KW-1003">Cell membrane</keyword>
<dbReference type="InterPro" id="IPR004772">
    <property type="entry name" value="TrkH"/>
</dbReference>
<evidence type="ECO:0000256" key="3">
    <source>
        <dbReference type="ARBA" id="ARBA00022475"/>
    </source>
</evidence>
<evidence type="ECO:0000256" key="7">
    <source>
        <dbReference type="ARBA" id="ARBA00022989"/>
    </source>
</evidence>
<gene>
    <name evidence="11" type="primary">ktrB_1</name>
    <name evidence="11" type="ORF">JSE7799_02041</name>
</gene>
<reference evidence="11 12" key="1">
    <citation type="submission" date="2015-09" db="EMBL/GenBank/DDBJ databases">
        <authorList>
            <person name="Jackson K.R."/>
            <person name="Lunt B.L."/>
            <person name="Fisher J.N.B."/>
            <person name="Gardner A.V."/>
            <person name="Bailey M.E."/>
            <person name="Deus L.M."/>
            <person name="Earl A.S."/>
            <person name="Gibby P.D."/>
            <person name="Hartmann K.A."/>
            <person name="Liu J.E."/>
            <person name="Manci A.M."/>
            <person name="Nielsen D.A."/>
            <person name="Solomon M.B."/>
            <person name="Breakwell D.P."/>
            <person name="Burnett S.H."/>
            <person name="Grose J.H."/>
        </authorList>
    </citation>
    <scope>NUCLEOTIDE SEQUENCE [LARGE SCALE GENOMIC DNA]</scope>
    <source>
        <strain evidence="11 12">CECT 7799</strain>
    </source>
</reference>
<dbReference type="RefSeq" id="WP_055663526.1">
    <property type="nucleotide sequence ID" value="NZ_CYPR01000128.1"/>
</dbReference>
<feature type="transmembrane region" description="Helical" evidence="10">
    <location>
        <begin position="311"/>
        <end position="331"/>
    </location>
</feature>
<name>A0A0M7B954_9RHOB</name>
<dbReference type="PANTHER" id="PTHR32024">
    <property type="entry name" value="TRK SYSTEM POTASSIUM UPTAKE PROTEIN TRKG-RELATED"/>
    <property type="match status" value="1"/>
</dbReference>
<feature type="transmembrane region" description="Helical" evidence="10">
    <location>
        <begin position="47"/>
        <end position="67"/>
    </location>
</feature>
<evidence type="ECO:0000256" key="1">
    <source>
        <dbReference type="ARBA" id="ARBA00004651"/>
    </source>
</evidence>
<evidence type="ECO:0000256" key="8">
    <source>
        <dbReference type="ARBA" id="ARBA00023065"/>
    </source>
</evidence>
<keyword evidence="7 10" id="KW-1133">Transmembrane helix</keyword>
<keyword evidence="9 10" id="KW-0472">Membrane</keyword>
<evidence type="ECO:0000256" key="10">
    <source>
        <dbReference type="SAM" id="Phobius"/>
    </source>
</evidence>
<dbReference type="Proteomes" id="UP000049455">
    <property type="component" value="Unassembled WGS sequence"/>
</dbReference>
<feature type="transmembrane region" description="Helical" evidence="10">
    <location>
        <begin position="20"/>
        <end position="40"/>
    </location>
</feature>
<evidence type="ECO:0000313" key="12">
    <source>
        <dbReference type="Proteomes" id="UP000049455"/>
    </source>
</evidence>
<dbReference type="InterPro" id="IPR003445">
    <property type="entry name" value="Cat_transpt"/>
</dbReference>
<evidence type="ECO:0000256" key="2">
    <source>
        <dbReference type="ARBA" id="ARBA00022448"/>
    </source>
</evidence>
<dbReference type="NCBIfam" id="TIGR00933">
    <property type="entry name" value="2a38"/>
    <property type="match status" value="1"/>
</dbReference>